<dbReference type="InterPro" id="IPR053781">
    <property type="entry name" value="F-box_AtFBL13-like"/>
</dbReference>
<dbReference type="Pfam" id="PF03767">
    <property type="entry name" value="Acid_phosphat_B"/>
    <property type="match status" value="1"/>
</dbReference>
<keyword evidence="1" id="KW-0732">Signal</keyword>
<dbReference type="Pfam" id="PF07723">
    <property type="entry name" value="LRR_2"/>
    <property type="match status" value="1"/>
</dbReference>
<dbReference type="InterPro" id="IPR036412">
    <property type="entry name" value="HAD-like_sf"/>
</dbReference>
<dbReference type="AlphaFoldDB" id="A0A8S9RNK3"/>
<dbReference type="Pfam" id="PF00646">
    <property type="entry name" value="F-box"/>
    <property type="match status" value="1"/>
</dbReference>
<dbReference type="SUPFAM" id="SSF81383">
    <property type="entry name" value="F-box domain"/>
    <property type="match status" value="1"/>
</dbReference>
<evidence type="ECO:0000259" key="5">
    <source>
        <dbReference type="PROSITE" id="PS50835"/>
    </source>
</evidence>
<organism evidence="6 7">
    <name type="scientific">Brassica cretica</name>
    <name type="common">Mustard</name>
    <dbReference type="NCBI Taxonomy" id="69181"/>
    <lineage>
        <taxon>Eukaryota</taxon>
        <taxon>Viridiplantae</taxon>
        <taxon>Streptophyta</taxon>
        <taxon>Embryophyta</taxon>
        <taxon>Tracheophyta</taxon>
        <taxon>Spermatophyta</taxon>
        <taxon>Magnoliopsida</taxon>
        <taxon>eudicotyledons</taxon>
        <taxon>Gunneridae</taxon>
        <taxon>Pentapetalae</taxon>
        <taxon>rosids</taxon>
        <taxon>malvids</taxon>
        <taxon>Brassicales</taxon>
        <taxon>Brassicaceae</taxon>
        <taxon>Brassiceae</taxon>
        <taxon>Brassica</taxon>
    </lineage>
</organism>
<evidence type="ECO:0000256" key="3">
    <source>
        <dbReference type="SAM" id="Phobius"/>
    </source>
</evidence>
<feature type="domain" description="F-box" evidence="4">
    <location>
        <begin position="754"/>
        <end position="802"/>
    </location>
</feature>
<dbReference type="InterPro" id="IPR007110">
    <property type="entry name" value="Ig-like_dom"/>
</dbReference>
<sequence>MDFVDRVLVLHQHVPLNRFSLKCVDIVHPAIVIGWLLKVLEHAMLDLDLYISSVQGYPLPSEMFVSETLVRLKLEVRDVLTIDEVLEELVLDNVFENMSFCTPNLVYLAYSDTLADEYPRVDFSSLVEARIDLRVPPDQTSVPEEMDMILTYRRKQIPVFNNLVHLTIMTFVDISWESLPALVKNCPKLKTLVFEGHPRVASSKCKIQVIHKILFALFDPFLPIGCSKPLPSSILKYPSEEPKRVAGDEVNLHCTSWRFTAETNNLAPWSTIPAECTEYVKDYVLGKGYVADLERVSEEASVFASTVDFSAGDGKDAWIFDIDEILLSNLPYYIDHGFGVEVFDHSEFDKWVERGVAPAIAPSLKLYQRVIDLGYRVFLLTGRKESHRVVTVENLINAGFQNWDKLILRQDNVRRLVCLHSIIVFSVLLVYMIKLASVKLAMKYMKRVSAELEAKLLINLFICCMFSSQEDLMQRQTCIYSRSCFNFSSVQTVAPSSSFLILMSKSLIRLRESGTDEFTIIDVGEVSLSLPKLKTLHMNDVGFADESGAAFAKLVSSCHALEELAMDKIMWDFRGSCSDSNSSLKRVTIYSENIDDEDRKNDRYGFKETNKCWDGDGDRCKCNPWEGTPIWLSSSPVKKLKVLRFGEICSYFSDMDKQMDLIKYFVETMPNLEEVMLYYDSPTDGDLEIVSRGFQKLEKVASTKCKIQVIFDEISFSSTVYSTSSTVGLVFFKNTFLVEDKIMLLISLSEKEMEDMFNRLPNPLISHILSFLPTKEAASTSVLSKRWRLLFASVTNLDFESDEESPSFVEFVNRVLALGGNDSINRFSLIFTDYPDPDTVTPWILNVLRRGVSELELSVSDYPLPPEIFVSKTLAKLKLGGGDGLSFSTDVKKVSLPKLKTLEIESVVFEEDGVGFAKLLSVCPVLEELVLMNLGWEHWKSCSVSAKTLRKLKFFCEDNDENPKSVSFDTPNLEYLEYSDNIAKKYPRVKFRSLVEAHISLRLTEDQSADAGSSEEDEYLFESDDDDEEKEMVGNATNFFKGICNVQILYLSAKTLEVLAFCCEATPGLNNLIQLTVESDEEIGWDSLPGLLKNCPNLETLVFKGLVHKSTKGCGNMCLCKPLKNSSCLSSSAVKVLKIILSVHIDDDGMEEEQIKHFLERMLRLEQLVVYFNESYEPSVFELSKKLQSVPTIASPKCNLQVISQNLSLSSTLPCALTKKWSAPPNEEYTWFLKAVT</sequence>
<dbReference type="Proteomes" id="UP000712600">
    <property type="component" value="Unassembled WGS sequence"/>
</dbReference>
<evidence type="ECO:0008006" key="8">
    <source>
        <dbReference type="Google" id="ProtNLM"/>
    </source>
</evidence>
<keyword evidence="3" id="KW-0812">Transmembrane</keyword>
<dbReference type="SUPFAM" id="SSF52058">
    <property type="entry name" value="L domain-like"/>
    <property type="match status" value="1"/>
</dbReference>
<dbReference type="SUPFAM" id="SSF52047">
    <property type="entry name" value="RNI-like"/>
    <property type="match status" value="1"/>
</dbReference>
<dbReference type="SUPFAM" id="SSF56784">
    <property type="entry name" value="HAD-like"/>
    <property type="match status" value="1"/>
</dbReference>
<evidence type="ECO:0000256" key="2">
    <source>
        <dbReference type="SAM" id="MobiDB-lite"/>
    </source>
</evidence>
<dbReference type="InterPro" id="IPR006566">
    <property type="entry name" value="FBD"/>
</dbReference>
<accession>A0A8S9RNK3</accession>
<dbReference type="PROSITE" id="PS50181">
    <property type="entry name" value="FBOX"/>
    <property type="match status" value="1"/>
</dbReference>
<dbReference type="CDD" id="cd22160">
    <property type="entry name" value="F-box_AtFBL13-like"/>
    <property type="match status" value="1"/>
</dbReference>
<dbReference type="InterPro" id="IPR055294">
    <property type="entry name" value="FBL60-like"/>
</dbReference>
<dbReference type="InterPro" id="IPR036047">
    <property type="entry name" value="F-box-like_dom_sf"/>
</dbReference>
<evidence type="ECO:0000259" key="4">
    <source>
        <dbReference type="PROSITE" id="PS50181"/>
    </source>
</evidence>
<keyword evidence="3" id="KW-0472">Membrane</keyword>
<feature type="region of interest" description="Disordered" evidence="2">
    <location>
        <begin position="1006"/>
        <end position="1026"/>
    </location>
</feature>
<dbReference type="PANTHER" id="PTHR31293:SF16">
    <property type="entry name" value="RNI-LIKE SUPERFAMILY PROTEIN"/>
    <property type="match status" value="1"/>
</dbReference>
<dbReference type="InterPro" id="IPR055411">
    <property type="entry name" value="LRR_FXL15/At3g58940/PEG3-like"/>
</dbReference>
<dbReference type="InterPro" id="IPR013101">
    <property type="entry name" value="LRR_PRU1-like"/>
</dbReference>
<comment type="caution">
    <text evidence="6">The sequence shown here is derived from an EMBL/GenBank/DDBJ whole genome shotgun (WGS) entry which is preliminary data.</text>
</comment>
<keyword evidence="3" id="KW-1133">Transmembrane helix</keyword>
<dbReference type="PROSITE" id="PS50835">
    <property type="entry name" value="IG_LIKE"/>
    <property type="match status" value="1"/>
</dbReference>
<dbReference type="Gene3D" id="3.40.50.1000">
    <property type="entry name" value="HAD superfamily/HAD-like"/>
    <property type="match status" value="1"/>
</dbReference>
<dbReference type="InterPro" id="IPR023214">
    <property type="entry name" value="HAD_sf"/>
</dbReference>
<evidence type="ECO:0000313" key="7">
    <source>
        <dbReference type="Proteomes" id="UP000712600"/>
    </source>
</evidence>
<dbReference type="PANTHER" id="PTHR31293">
    <property type="entry name" value="RNI-LIKE SUPERFAMILY PROTEIN"/>
    <property type="match status" value="1"/>
</dbReference>
<dbReference type="Gene3D" id="3.80.10.10">
    <property type="entry name" value="Ribonuclease Inhibitor"/>
    <property type="match status" value="2"/>
</dbReference>
<proteinExistence type="predicted"/>
<feature type="domain" description="Ig-like" evidence="5">
    <location>
        <begin position="1191"/>
        <end position="1237"/>
    </location>
</feature>
<dbReference type="SMART" id="SM00579">
    <property type="entry name" value="FBD"/>
    <property type="match status" value="2"/>
</dbReference>
<dbReference type="InterPro" id="IPR005519">
    <property type="entry name" value="Acid_phosphat_B-like"/>
</dbReference>
<dbReference type="InterPro" id="IPR001810">
    <property type="entry name" value="F-box_dom"/>
</dbReference>
<dbReference type="Gene3D" id="1.20.1280.50">
    <property type="match status" value="1"/>
</dbReference>
<dbReference type="EMBL" id="QGKX02000095">
    <property type="protein sequence ID" value="KAF3573892.1"/>
    <property type="molecule type" value="Genomic_DNA"/>
</dbReference>
<feature type="transmembrane region" description="Helical" evidence="3">
    <location>
        <begin position="419"/>
        <end position="440"/>
    </location>
</feature>
<reference evidence="6" key="1">
    <citation type="submission" date="2019-12" db="EMBL/GenBank/DDBJ databases">
        <title>Genome sequencing and annotation of Brassica cretica.</title>
        <authorList>
            <person name="Studholme D.J."/>
            <person name="Sarris P."/>
        </authorList>
    </citation>
    <scope>NUCLEOTIDE SEQUENCE</scope>
    <source>
        <strain evidence="6">PFS-109/04</strain>
        <tissue evidence="6">Leaf</tissue>
    </source>
</reference>
<evidence type="ECO:0000313" key="6">
    <source>
        <dbReference type="EMBL" id="KAF3573892.1"/>
    </source>
</evidence>
<name>A0A8S9RNK3_BRACR</name>
<feature type="compositionally biased region" description="Acidic residues" evidence="2">
    <location>
        <begin position="1013"/>
        <end position="1026"/>
    </location>
</feature>
<dbReference type="Pfam" id="PF24758">
    <property type="entry name" value="LRR_At5g56370"/>
    <property type="match status" value="1"/>
</dbReference>
<protein>
    <recommendedName>
        <fullName evidence="8">F-box domain-containing protein</fullName>
    </recommendedName>
</protein>
<dbReference type="InterPro" id="IPR032675">
    <property type="entry name" value="LRR_dom_sf"/>
</dbReference>
<evidence type="ECO:0000256" key="1">
    <source>
        <dbReference type="ARBA" id="ARBA00022729"/>
    </source>
</evidence>
<gene>
    <name evidence="6" type="ORF">F2Q69_00062146</name>
</gene>